<keyword evidence="2" id="KW-1185">Reference proteome</keyword>
<dbReference type="EMBL" id="MU151063">
    <property type="protein sequence ID" value="KAF9453293.1"/>
    <property type="molecule type" value="Genomic_DNA"/>
</dbReference>
<proteinExistence type="predicted"/>
<organism evidence="1 2">
    <name type="scientific">Macrolepiota fuliginosa MF-IS2</name>
    <dbReference type="NCBI Taxonomy" id="1400762"/>
    <lineage>
        <taxon>Eukaryota</taxon>
        <taxon>Fungi</taxon>
        <taxon>Dikarya</taxon>
        <taxon>Basidiomycota</taxon>
        <taxon>Agaricomycotina</taxon>
        <taxon>Agaricomycetes</taxon>
        <taxon>Agaricomycetidae</taxon>
        <taxon>Agaricales</taxon>
        <taxon>Agaricineae</taxon>
        <taxon>Agaricaceae</taxon>
        <taxon>Macrolepiota</taxon>
    </lineage>
</organism>
<dbReference type="OrthoDB" id="5277092at2759"/>
<evidence type="ECO:0000313" key="2">
    <source>
        <dbReference type="Proteomes" id="UP000807342"/>
    </source>
</evidence>
<name>A0A9P6C9N2_9AGAR</name>
<gene>
    <name evidence="1" type="ORF">P691DRAFT_801631</name>
</gene>
<dbReference type="AlphaFoldDB" id="A0A9P6C9N2"/>
<comment type="caution">
    <text evidence="1">The sequence shown here is derived from an EMBL/GenBank/DDBJ whole genome shotgun (WGS) entry which is preliminary data.</text>
</comment>
<reference evidence="1" key="1">
    <citation type="submission" date="2020-11" db="EMBL/GenBank/DDBJ databases">
        <authorList>
            <consortium name="DOE Joint Genome Institute"/>
            <person name="Ahrendt S."/>
            <person name="Riley R."/>
            <person name="Andreopoulos W."/>
            <person name="Labutti K."/>
            <person name="Pangilinan J."/>
            <person name="Ruiz-Duenas F.J."/>
            <person name="Barrasa J.M."/>
            <person name="Sanchez-Garcia M."/>
            <person name="Camarero S."/>
            <person name="Miyauchi S."/>
            <person name="Serrano A."/>
            <person name="Linde D."/>
            <person name="Babiker R."/>
            <person name="Drula E."/>
            <person name="Ayuso-Fernandez I."/>
            <person name="Pacheco R."/>
            <person name="Padilla G."/>
            <person name="Ferreira P."/>
            <person name="Barriuso J."/>
            <person name="Kellner H."/>
            <person name="Castanera R."/>
            <person name="Alfaro M."/>
            <person name="Ramirez L."/>
            <person name="Pisabarro A.G."/>
            <person name="Kuo A."/>
            <person name="Tritt A."/>
            <person name="Lipzen A."/>
            <person name="He G."/>
            <person name="Yan M."/>
            <person name="Ng V."/>
            <person name="Cullen D."/>
            <person name="Martin F."/>
            <person name="Rosso M.-N."/>
            <person name="Henrissat B."/>
            <person name="Hibbett D."/>
            <person name="Martinez A.T."/>
            <person name="Grigoriev I.V."/>
        </authorList>
    </citation>
    <scope>NUCLEOTIDE SEQUENCE</scope>
    <source>
        <strain evidence="1">MF-IS2</strain>
    </source>
</reference>
<accession>A0A9P6C9N2</accession>
<sequence length="87" mass="10092">MGNKKPEDANQVLNDFLSHDPKARYAFDSERDSPESELCRQKGKEYEECVTLKMNSRRLFAAMQKYGFFCALPSNPEKTHMECKPMP</sequence>
<evidence type="ECO:0000313" key="1">
    <source>
        <dbReference type="EMBL" id="KAF9453293.1"/>
    </source>
</evidence>
<protein>
    <submittedName>
        <fullName evidence="1">Uncharacterized protein</fullName>
    </submittedName>
</protein>
<dbReference type="Proteomes" id="UP000807342">
    <property type="component" value="Unassembled WGS sequence"/>
</dbReference>